<evidence type="ECO:0000313" key="5">
    <source>
        <dbReference type="Proteomes" id="UP001237292"/>
    </source>
</evidence>
<evidence type="ECO:0000313" key="2">
    <source>
        <dbReference type="EMBL" id="MQA55390.1"/>
    </source>
</evidence>
<dbReference type="Proteomes" id="UP000486534">
    <property type="component" value="Unassembled WGS sequence"/>
</dbReference>
<reference evidence="3 5" key="2">
    <citation type="journal article" date="2023" name="Access Microbiol">
        <title>The genome of a steinernematid-associated Pseudomonas piscis bacterium encodes the biosynthesis of insect toxins.</title>
        <authorList>
            <person name="Awori R.M."/>
            <person name="Hendre P."/>
            <person name="Amugune N.O."/>
        </authorList>
    </citation>
    <scope>NUCLEOTIDE SEQUENCE [LARGE SCALE GENOMIC DNA]</scope>
    <source>
        <strain evidence="3 5">75</strain>
    </source>
</reference>
<protein>
    <submittedName>
        <fullName evidence="2">PilZ domain-containing protein</fullName>
    </submittedName>
</protein>
<reference evidence="2 4" key="1">
    <citation type="submission" date="2019-10" db="EMBL/GenBank/DDBJ databases">
        <title>Pseudomonas dajingensis sp. nov., isolated from the profound head ulcers of farmed Murray cod (Maccullochella peelii peelii).</title>
        <authorList>
            <person name="Liu Y."/>
        </authorList>
    </citation>
    <scope>NUCLEOTIDE SEQUENCE [LARGE SCALE GENOMIC DNA]</scope>
    <source>
        <strain evidence="2 4">MC042</strain>
    </source>
</reference>
<dbReference type="Pfam" id="PF07238">
    <property type="entry name" value="PilZ"/>
    <property type="match status" value="1"/>
</dbReference>
<evidence type="ECO:0000259" key="1">
    <source>
        <dbReference type="Pfam" id="PF07238"/>
    </source>
</evidence>
<evidence type="ECO:0000313" key="3">
    <source>
        <dbReference type="EMBL" id="WMN16483.1"/>
    </source>
</evidence>
<dbReference type="RefSeq" id="WP_022640544.1">
    <property type="nucleotide sequence ID" value="NZ_AVOY01000067.1"/>
</dbReference>
<gene>
    <name evidence="2" type="ORF">GDH07_18905</name>
    <name evidence="3" type="ORF">QL104_24500</name>
</gene>
<feature type="domain" description="PilZ" evidence="1">
    <location>
        <begin position="6"/>
        <end position="106"/>
    </location>
</feature>
<keyword evidence="5" id="KW-1185">Reference proteome</keyword>
<organism evidence="2 4">
    <name type="scientific">Pseudomonas piscis</name>
    <dbReference type="NCBI Taxonomy" id="2614538"/>
    <lineage>
        <taxon>Bacteria</taxon>
        <taxon>Pseudomonadati</taxon>
        <taxon>Pseudomonadota</taxon>
        <taxon>Gammaproteobacteria</taxon>
        <taxon>Pseudomonadales</taxon>
        <taxon>Pseudomonadaceae</taxon>
        <taxon>Pseudomonas</taxon>
    </lineage>
</organism>
<dbReference type="Proteomes" id="UP001237292">
    <property type="component" value="Chromosome"/>
</dbReference>
<sequence length="119" mass="13605">MFTERRIERQQLPSFLKVFNRFTDKPVGFLGNLSADGLMLISQLPMLVGGEFELRVKVPAGEGQLQLVDFSARCLWCHEDLTPHHYDSGFSLQRSSPELAELEQALRHYFSFYPLQASA</sequence>
<accession>U7A0A7</accession>
<evidence type="ECO:0000313" key="4">
    <source>
        <dbReference type="Proteomes" id="UP000486534"/>
    </source>
</evidence>
<dbReference type="EMBL" id="CP133164">
    <property type="protein sequence ID" value="WMN16483.1"/>
    <property type="molecule type" value="Genomic_DNA"/>
</dbReference>
<name>U7A0A7_9PSED</name>
<dbReference type="GO" id="GO:0035438">
    <property type="term" value="F:cyclic-di-GMP binding"/>
    <property type="evidence" value="ECO:0007669"/>
    <property type="project" value="InterPro"/>
</dbReference>
<accession>A0A7X1PQE3</accession>
<dbReference type="EMBL" id="WHUV01000003">
    <property type="protein sequence ID" value="MQA55390.1"/>
    <property type="molecule type" value="Genomic_DNA"/>
</dbReference>
<dbReference type="InterPro" id="IPR009875">
    <property type="entry name" value="PilZ_domain"/>
</dbReference>
<dbReference type="AlphaFoldDB" id="U7A0A7"/>
<proteinExistence type="predicted"/>